<keyword evidence="3" id="KW-0862">Zinc</keyword>
<evidence type="ECO:0000256" key="1">
    <source>
        <dbReference type="ARBA" id="ARBA00022723"/>
    </source>
</evidence>
<dbReference type="GO" id="GO:0008270">
    <property type="term" value="F:zinc ion binding"/>
    <property type="evidence" value="ECO:0007669"/>
    <property type="project" value="UniProtKB-KW"/>
</dbReference>
<organism evidence="6 7">
    <name type="scientific">Frieseomelitta varia</name>
    <dbReference type="NCBI Taxonomy" id="561572"/>
    <lineage>
        <taxon>Eukaryota</taxon>
        <taxon>Metazoa</taxon>
        <taxon>Ecdysozoa</taxon>
        <taxon>Arthropoda</taxon>
        <taxon>Hexapoda</taxon>
        <taxon>Insecta</taxon>
        <taxon>Pterygota</taxon>
        <taxon>Neoptera</taxon>
        <taxon>Endopterygota</taxon>
        <taxon>Hymenoptera</taxon>
        <taxon>Apocrita</taxon>
        <taxon>Aculeata</taxon>
        <taxon>Apoidea</taxon>
        <taxon>Anthophila</taxon>
        <taxon>Apidae</taxon>
        <taxon>Frieseomelitta</taxon>
    </lineage>
</organism>
<dbReference type="PROSITE" id="PS50865">
    <property type="entry name" value="ZF_MYND_2"/>
    <property type="match status" value="1"/>
</dbReference>
<dbReference type="PANTHER" id="PTHR12298:SF4">
    <property type="entry name" value="PROGRAMMED CELL DEATH PROTEIN 2"/>
    <property type="match status" value="1"/>
</dbReference>
<protein>
    <recommendedName>
        <fullName evidence="5">MYND-type domain-containing protein</fullName>
    </recommendedName>
</protein>
<comment type="caution">
    <text evidence="6">The sequence shown here is derived from an EMBL/GenBank/DDBJ whole genome shotgun (WGS) entry which is preliminary data.</text>
</comment>
<keyword evidence="7" id="KW-1185">Reference proteome</keyword>
<dbReference type="Proteomes" id="UP000655588">
    <property type="component" value="Unassembled WGS sequence"/>
</dbReference>
<evidence type="ECO:0000256" key="2">
    <source>
        <dbReference type="ARBA" id="ARBA00022771"/>
    </source>
</evidence>
<dbReference type="PROSITE" id="PS01360">
    <property type="entry name" value="ZF_MYND_1"/>
    <property type="match status" value="1"/>
</dbReference>
<dbReference type="GO" id="GO:0005737">
    <property type="term" value="C:cytoplasm"/>
    <property type="evidence" value="ECO:0007669"/>
    <property type="project" value="InterPro"/>
</dbReference>
<evidence type="ECO:0000256" key="3">
    <source>
        <dbReference type="ARBA" id="ARBA00022833"/>
    </source>
</evidence>
<dbReference type="SUPFAM" id="SSF144232">
    <property type="entry name" value="HIT/MYND zinc finger-like"/>
    <property type="match status" value="1"/>
</dbReference>
<dbReference type="OrthoDB" id="443682at2759"/>
<evidence type="ECO:0000256" key="4">
    <source>
        <dbReference type="PROSITE-ProRule" id="PRU00134"/>
    </source>
</evidence>
<dbReference type="Gene3D" id="6.10.140.2220">
    <property type="match status" value="1"/>
</dbReference>
<evidence type="ECO:0000313" key="6">
    <source>
        <dbReference type="EMBL" id="KAF3429822.1"/>
    </source>
</evidence>
<keyword evidence="1" id="KW-0479">Metal-binding</keyword>
<gene>
    <name evidence="6" type="ORF">E2986_06317</name>
</gene>
<dbReference type="Pfam" id="PF04194">
    <property type="entry name" value="PDCD2_C"/>
    <property type="match status" value="1"/>
</dbReference>
<dbReference type="EMBL" id="WNWW01000144">
    <property type="protein sequence ID" value="KAF3429822.1"/>
    <property type="molecule type" value="Genomic_DNA"/>
</dbReference>
<dbReference type="GO" id="GO:0005634">
    <property type="term" value="C:nucleus"/>
    <property type="evidence" value="ECO:0007669"/>
    <property type="project" value="TreeGrafter"/>
</dbReference>
<proteinExistence type="predicted"/>
<dbReference type="InterPro" id="IPR007320">
    <property type="entry name" value="PDCD2_C"/>
</dbReference>
<sequence>MTVDLGFVEKCESWQLESRFFPSKVGGKPAWLDLKNIPGEKDLLCKYCKEPCIFLCQIYAPYEDNEDAFHRTIFVFICKKVECSKLNENGNLKVFRSQLPRINEFYSSEPPVEQNDWRTDIGVNKWVKTCHICGILALSHCSKCKIVNYCCRAHQVYDWKHGHKETCSSNKIVMKKPEILFTEYEIVIETEDKEDANNTDTDLIKEKEEIKKYETMVQKGEAGSFQNEDVQNELLNMVNQKEDKIFSKFLSTIDKYPNQILRYSRGGNVLYISGESKTDEIPRCSECNGERQFEFQIMPQLLNFLELGNPLKCIDWGILVVFTCIRSCVPKNGYSIEYIWKQDIIESDCDKNSKESNTN</sequence>
<name>A0A833WAA6_9HYME</name>
<accession>A0A833WAA6</accession>
<evidence type="ECO:0000259" key="5">
    <source>
        <dbReference type="PROSITE" id="PS50865"/>
    </source>
</evidence>
<dbReference type="Pfam" id="PF01753">
    <property type="entry name" value="zf-MYND"/>
    <property type="match status" value="1"/>
</dbReference>
<dbReference type="PANTHER" id="PTHR12298">
    <property type="entry name" value="PCDC2 PROGRAMMED CELL DEATH PROTEIN 2 -RELATED"/>
    <property type="match status" value="1"/>
</dbReference>
<feature type="domain" description="MYND-type" evidence="5">
    <location>
        <begin position="130"/>
        <end position="167"/>
    </location>
</feature>
<dbReference type="InterPro" id="IPR002893">
    <property type="entry name" value="Znf_MYND"/>
</dbReference>
<keyword evidence="2 4" id="KW-0863">Zinc-finger</keyword>
<reference evidence="6" key="1">
    <citation type="submission" date="2019-11" db="EMBL/GenBank/DDBJ databases">
        <title>The nuclear and mitochondrial genomes of Frieseomelitta varia - a highly eusocial stingless bee (Meliponini) with a permanently sterile worker caste.</title>
        <authorList>
            <person name="Freitas F.C.P."/>
            <person name="Lourenco A.P."/>
            <person name="Nunes F.M.F."/>
            <person name="Paschoal A.R."/>
            <person name="Abreu F.C.P."/>
            <person name="Barbin F.O."/>
            <person name="Bataglia L."/>
            <person name="Cardoso-Junior C.A.M."/>
            <person name="Cervoni M.S."/>
            <person name="Silva S.R."/>
            <person name="Dalarmi F."/>
            <person name="Del Lama M.A."/>
            <person name="Depintor T.S."/>
            <person name="Ferreira K.M."/>
            <person name="Goria P.S."/>
            <person name="Jaskot M.C."/>
            <person name="Lago D.C."/>
            <person name="Luna-Lucena D."/>
            <person name="Moda L.M."/>
            <person name="Nascimento L."/>
            <person name="Pedrino M."/>
            <person name="Rabico F.O."/>
            <person name="Sanches F.C."/>
            <person name="Santos D.E."/>
            <person name="Santos C.G."/>
            <person name="Vieira J."/>
            <person name="Lopes T.F."/>
            <person name="Barchuk A.R."/>
            <person name="Hartfelder K."/>
            <person name="Simoes Z.L.P."/>
            <person name="Bitondi M.M.G."/>
            <person name="Pinheiro D.G."/>
        </authorList>
    </citation>
    <scope>NUCLEOTIDE SEQUENCE</scope>
    <source>
        <strain evidence="6">USP_RPSP 00005682</strain>
        <tissue evidence="6">Whole individual</tissue>
    </source>
</reference>
<dbReference type="AlphaFoldDB" id="A0A833WAA6"/>
<evidence type="ECO:0000313" key="7">
    <source>
        <dbReference type="Proteomes" id="UP000655588"/>
    </source>
</evidence>